<dbReference type="eggNOG" id="COG2200">
    <property type="taxonomic scope" value="Bacteria"/>
</dbReference>
<dbReference type="SMART" id="SM00052">
    <property type="entry name" value="EAL"/>
    <property type="match status" value="1"/>
</dbReference>
<comment type="caution">
    <text evidence="2">The sequence shown here is derived from an EMBL/GenBank/DDBJ whole genome shotgun (WGS) entry which is preliminary data.</text>
</comment>
<dbReference type="PANTHER" id="PTHR33121:SF70">
    <property type="entry name" value="SIGNALING PROTEIN YKOW"/>
    <property type="match status" value="1"/>
</dbReference>
<gene>
    <name evidence="2" type="ORF">HAD_11640</name>
</gene>
<evidence type="ECO:0000313" key="2">
    <source>
        <dbReference type="EMBL" id="KCZ86337.1"/>
    </source>
</evidence>
<dbReference type="STRING" id="1280949.HAD_11640"/>
<dbReference type="PANTHER" id="PTHR33121">
    <property type="entry name" value="CYCLIC DI-GMP PHOSPHODIESTERASE PDEF"/>
    <property type="match status" value="1"/>
</dbReference>
<dbReference type="OrthoDB" id="7279500at2"/>
<keyword evidence="3" id="KW-1185">Reference proteome</keyword>
<sequence>MAQPSEISPQGNWHWSAPAKRLVIDVPPGSPYSELSGDWSIDALEQMLEGLSRGRLERTFDAGEGPVRCNLRLSSGRGVHLVGAFVGDTEARGMLLTGDDLQEIDPSDLKPGPDLAPVFQPIVSLRNGQVAGFEALARWDDGDFTSPPSRYEDEALASNMLIRSAEALARLRDITGREDLFMQVNLTARDLARGTLPALVEALINGYNLPERSMKIELTEQAALRDADFALSAALALKAVGAGLVLDDFGTGHSSFAWLADLPADSLKIDHGLTRRLGQHRTDTILSTITLLANRLGMTSTAEGVERKEDAARLRALGFDHVQGFAFARPMDIESAIRFMRY</sequence>
<evidence type="ECO:0000259" key="1">
    <source>
        <dbReference type="PROSITE" id="PS50883"/>
    </source>
</evidence>
<feature type="domain" description="EAL" evidence="1">
    <location>
        <begin position="98"/>
        <end position="342"/>
    </location>
</feature>
<dbReference type="EMBL" id="ARYH01000001">
    <property type="protein sequence ID" value="KCZ86337.1"/>
    <property type="molecule type" value="Genomic_DNA"/>
</dbReference>
<dbReference type="AlphaFoldDB" id="A0A069E893"/>
<dbReference type="GO" id="GO:0071111">
    <property type="term" value="F:cyclic-guanylate-specific phosphodiesterase activity"/>
    <property type="evidence" value="ECO:0007669"/>
    <property type="project" value="InterPro"/>
</dbReference>
<dbReference type="PATRIC" id="fig|1280949.3.peg.2383"/>
<reference evidence="2 3" key="1">
    <citation type="journal article" date="2014" name="Antonie Van Leeuwenhoek">
        <title>Hyphomonas beringensis sp. nov. and Hyphomonas chukchiensis sp. nov., isolated from surface seawater of the Bering Sea and Chukchi Sea.</title>
        <authorList>
            <person name="Li C."/>
            <person name="Lai Q."/>
            <person name="Li G."/>
            <person name="Dong C."/>
            <person name="Wang J."/>
            <person name="Liao Y."/>
            <person name="Shao Z."/>
        </authorList>
    </citation>
    <scope>NUCLEOTIDE SEQUENCE [LARGE SCALE GENOMIC DNA]</scope>
    <source>
        <strain evidence="2 3">MHS-3</strain>
    </source>
</reference>
<protein>
    <submittedName>
        <fullName evidence="2">EAL domain-containing protein</fullName>
    </submittedName>
</protein>
<dbReference type="Proteomes" id="UP000027446">
    <property type="component" value="Unassembled WGS sequence"/>
</dbReference>
<dbReference type="Gene3D" id="3.20.20.450">
    <property type="entry name" value="EAL domain"/>
    <property type="match status" value="1"/>
</dbReference>
<dbReference type="PROSITE" id="PS50883">
    <property type="entry name" value="EAL"/>
    <property type="match status" value="1"/>
</dbReference>
<organism evidence="2 3">
    <name type="scientific">Hyphomonas adhaerens MHS-3</name>
    <dbReference type="NCBI Taxonomy" id="1280949"/>
    <lineage>
        <taxon>Bacteria</taxon>
        <taxon>Pseudomonadati</taxon>
        <taxon>Pseudomonadota</taxon>
        <taxon>Alphaproteobacteria</taxon>
        <taxon>Hyphomonadales</taxon>
        <taxon>Hyphomonadaceae</taxon>
        <taxon>Hyphomonas</taxon>
    </lineage>
</organism>
<dbReference type="InterPro" id="IPR001633">
    <property type="entry name" value="EAL_dom"/>
</dbReference>
<evidence type="ECO:0000313" key="3">
    <source>
        <dbReference type="Proteomes" id="UP000027446"/>
    </source>
</evidence>
<dbReference type="CDD" id="cd01948">
    <property type="entry name" value="EAL"/>
    <property type="match status" value="1"/>
</dbReference>
<dbReference type="Pfam" id="PF00563">
    <property type="entry name" value="EAL"/>
    <property type="match status" value="1"/>
</dbReference>
<dbReference type="RefSeq" id="WP_051596179.1">
    <property type="nucleotide sequence ID" value="NZ_ARYH01000001.1"/>
</dbReference>
<dbReference type="InterPro" id="IPR050706">
    <property type="entry name" value="Cyclic-di-GMP_PDE-like"/>
</dbReference>
<dbReference type="InterPro" id="IPR035919">
    <property type="entry name" value="EAL_sf"/>
</dbReference>
<accession>A0A069E893</accession>
<name>A0A069E893_9PROT</name>
<proteinExistence type="predicted"/>
<dbReference type="SUPFAM" id="SSF141868">
    <property type="entry name" value="EAL domain-like"/>
    <property type="match status" value="1"/>
</dbReference>